<evidence type="ECO:0000313" key="2">
    <source>
        <dbReference type="Proteomes" id="UP000198432"/>
    </source>
</evidence>
<proteinExistence type="predicted"/>
<protein>
    <submittedName>
        <fullName evidence="1">Uncharacterized protein</fullName>
    </submittedName>
</protein>
<accession>A0A239CKU4</accession>
<sequence length="33" mass="3814">MFQKFICRQPLVLQKTLRRGTGGSYHGIRVHEG</sequence>
<gene>
    <name evidence="1" type="ORF">SAMN06296052_103119</name>
</gene>
<dbReference type="EMBL" id="FZOQ01000003">
    <property type="protein sequence ID" value="SNS20795.1"/>
    <property type="molecule type" value="Genomic_DNA"/>
</dbReference>
<dbReference type="Proteomes" id="UP000198432">
    <property type="component" value="Unassembled WGS sequence"/>
</dbReference>
<name>A0A239CKU4_9BACT</name>
<dbReference type="AlphaFoldDB" id="A0A239CKU4"/>
<reference evidence="2" key="1">
    <citation type="submission" date="2017-06" db="EMBL/GenBank/DDBJ databases">
        <authorList>
            <person name="Varghese N."/>
            <person name="Submissions S."/>
        </authorList>
    </citation>
    <scope>NUCLEOTIDE SEQUENCE [LARGE SCALE GENOMIC DNA]</scope>
    <source>
        <strain evidence="2">NKM1</strain>
    </source>
</reference>
<evidence type="ECO:0000313" key="1">
    <source>
        <dbReference type="EMBL" id="SNS20795.1"/>
    </source>
</evidence>
<organism evidence="1 2">
    <name type="scientific">Pontibacter ummariensis</name>
    <dbReference type="NCBI Taxonomy" id="1610492"/>
    <lineage>
        <taxon>Bacteria</taxon>
        <taxon>Pseudomonadati</taxon>
        <taxon>Bacteroidota</taxon>
        <taxon>Cytophagia</taxon>
        <taxon>Cytophagales</taxon>
        <taxon>Hymenobacteraceae</taxon>
        <taxon>Pontibacter</taxon>
    </lineage>
</organism>
<keyword evidence="2" id="KW-1185">Reference proteome</keyword>